<evidence type="ECO:0000256" key="2">
    <source>
        <dbReference type="ARBA" id="ARBA00022801"/>
    </source>
</evidence>
<dbReference type="RefSeq" id="WP_168524469.1">
    <property type="nucleotide sequence ID" value="NZ_CALYLA010000026.1"/>
</dbReference>
<dbReference type="PROSITE" id="PS51347">
    <property type="entry name" value="PHOSPHOTRIESTERASE_2"/>
    <property type="match status" value="1"/>
</dbReference>
<dbReference type="SUPFAM" id="SSF51556">
    <property type="entry name" value="Metallo-dependent hydrolases"/>
    <property type="match status" value="1"/>
</dbReference>
<accession>A0ABN8TMC7</accession>
<keyword evidence="1" id="KW-0479">Metal-binding</keyword>
<evidence type="ECO:0000256" key="1">
    <source>
        <dbReference type="ARBA" id="ARBA00022723"/>
    </source>
</evidence>
<comment type="similarity">
    <text evidence="3">Belongs to the metallo-dependent hydrolases superfamily. Phosphotriesterase family.</text>
</comment>
<proteinExistence type="inferred from homology"/>
<organism evidence="4 5">
    <name type="scientific">Vibrio aestuarianus</name>
    <dbReference type="NCBI Taxonomy" id="28171"/>
    <lineage>
        <taxon>Bacteria</taxon>
        <taxon>Pseudomonadati</taxon>
        <taxon>Pseudomonadota</taxon>
        <taxon>Gammaproteobacteria</taxon>
        <taxon>Vibrionales</taxon>
        <taxon>Vibrionaceae</taxon>
        <taxon>Vibrio</taxon>
    </lineage>
</organism>
<dbReference type="InterPro" id="IPR032466">
    <property type="entry name" value="Metal_Hydrolase"/>
</dbReference>
<dbReference type="Proteomes" id="UP001152658">
    <property type="component" value="Unassembled WGS sequence"/>
</dbReference>
<dbReference type="GO" id="GO:0016787">
    <property type="term" value="F:hydrolase activity"/>
    <property type="evidence" value="ECO:0007669"/>
    <property type="project" value="UniProtKB-KW"/>
</dbReference>
<dbReference type="Pfam" id="PF02126">
    <property type="entry name" value="PTE"/>
    <property type="match status" value="1"/>
</dbReference>
<sequence length="291" mass="32794">MIDPSGYTYCHEHLHIDLSSQKSDIDCQLNQFSLICEEMNGLIARGVSNIIEVTNTFMGRNPHFVEDISKKTGINVLMSTGFYIEGFFPEKLYKMTEHEIAKGMIREIVEGIDGSAIKAELIGEIGSSEGTFTETEKKVFRSAVRAQLETGRPISTHQSMSTMGREQIELLRSCGANLEKVTIGHCDLKDNFEHILWMLDQGCYVQFDTIGKNSYYPDEKRVETISKLCERGYANQIMLSMDVTRRSHLKANGGLGFGYLIDNFIPMLERSGVNKHQIDAMLKSNPARLFG</sequence>
<dbReference type="PIRSF" id="PIRSF016839">
    <property type="entry name" value="PhP"/>
    <property type="match status" value="1"/>
</dbReference>
<keyword evidence="2 4" id="KW-0378">Hydrolase</keyword>
<dbReference type="EMBL" id="CALYLK010000002">
    <property type="protein sequence ID" value="CAH8195071.1"/>
    <property type="molecule type" value="Genomic_DNA"/>
</dbReference>
<comment type="caution">
    <text evidence="3">Lacks conserved residue(s) required for the propagation of feature annotation.</text>
</comment>
<gene>
    <name evidence="4" type="primary">php</name>
    <name evidence="4" type="ORF">VAE063_1010004</name>
</gene>
<dbReference type="CDD" id="cd00530">
    <property type="entry name" value="PTE"/>
    <property type="match status" value="1"/>
</dbReference>
<name>A0ABN8TMC7_9VIBR</name>
<dbReference type="InterPro" id="IPR001559">
    <property type="entry name" value="Phosphotriesterase"/>
</dbReference>
<reference evidence="4" key="1">
    <citation type="submission" date="2022-06" db="EMBL/GenBank/DDBJ databases">
        <authorList>
            <person name="Goudenege D."/>
            <person name="Le Roux F."/>
        </authorList>
    </citation>
    <scope>NUCLEOTIDE SEQUENCE</scope>
    <source>
        <strain evidence="4">12-063</strain>
    </source>
</reference>
<protein>
    <submittedName>
        <fullName evidence="4">Hydrolase</fullName>
    </submittedName>
</protein>
<evidence type="ECO:0000313" key="5">
    <source>
        <dbReference type="Proteomes" id="UP001152658"/>
    </source>
</evidence>
<evidence type="ECO:0000313" key="4">
    <source>
        <dbReference type="EMBL" id="CAH8195071.1"/>
    </source>
</evidence>
<evidence type="ECO:0000256" key="3">
    <source>
        <dbReference type="PROSITE-ProRule" id="PRU00679"/>
    </source>
</evidence>
<dbReference type="PANTHER" id="PTHR10819:SF3">
    <property type="entry name" value="PHOSPHOTRIESTERASE-RELATED PROTEIN"/>
    <property type="match status" value="1"/>
</dbReference>
<comment type="caution">
    <text evidence="4">The sequence shown here is derived from an EMBL/GenBank/DDBJ whole genome shotgun (WGS) entry which is preliminary data.</text>
</comment>
<dbReference type="Gene3D" id="3.20.20.140">
    <property type="entry name" value="Metal-dependent hydrolases"/>
    <property type="match status" value="1"/>
</dbReference>
<dbReference type="PANTHER" id="PTHR10819">
    <property type="entry name" value="PHOSPHOTRIESTERASE-RELATED"/>
    <property type="match status" value="1"/>
</dbReference>
<keyword evidence="5" id="KW-1185">Reference proteome</keyword>